<evidence type="ECO:0000313" key="1">
    <source>
        <dbReference type="EMBL" id="TDG69688.1"/>
    </source>
</evidence>
<keyword evidence="2" id="KW-1185">Reference proteome</keyword>
<proteinExistence type="predicted"/>
<reference evidence="1 2" key="1">
    <citation type="journal article" date="2019" name="Appl. Microbiol. Biotechnol.">
        <title>Uncovering carbohydrate metabolism through a genotype-phenotype association study of 56 lactic acid bacteria genomes.</title>
        <authorList>
            <person name="Buron-Moles G."/>
            <person name="Chailyan A."/>
            <person name="Dolejs I."/>
            <person name="Forster J."/>
            <person name="Miks M.H."/>
        </authorList>
    </citation>
    <scope>NUCLEOTIDE SEQUENCE [LARGE SCALE GENOMIC DNA]</scope>
    <source>
        <strain evidence="1 2">ATCC 700006</strain>
    </source>
</reference>
<gene>
    <name evidence="1" type="ORF">C5L23_001150</name>
</gene>
<dbReference type="InterPro" id="IPR003772">
    <property type="entry name" value="YceD"/>
</dbReference>
<sequence length="192" mass="22002">MLSLLMNCLNMKFAKRQIQKYHDEPLSFKEDISLEDVAKERFPKTVLALSQLTVTGEVSYSPENDVLFNATVKGKITVPSSRSLLPVQLPLDLMINERYVEKEERLEHFEETEAAFLLENDMLDVDQSVLDNIMASLPLQILTDEEKQSDDLPAGKDWVVVSEDDFEKESSAEKDSEKLDPRLAKLDDFFKE</sequence>
<evidence type="ECO:0008006" key="3">
    <source>
        <dbReference type="Google" id="ProtNLM"/>
    </source>
</evidence>
<dbReference type="EMBL" id="PUFI01000005">
    <property type="protein sequence ID" value="TDG69688.1"/>
    <property type="molecule type" value="Genomic_DNA"/>
</dbReference>
<dbReference type="STRING" id="907931.GCA_000165675_00204"/>
<comment type="caution">
    <text evidence="1">The sequence shown here is derived from an EMBL/GenBank/DDBJ whole genome shotgun (WGS) entry which is preliminary data.</text>
</comment>
<evidence type="ECO:0000313" key="2">
    <source>
        <dbReference type="Proteomes" id="UP000295681"/>
    </source>
</evidence>
<protein>
    <recommendedName>
        <fullName evidence="3">DUF177 domain-containing protein</fullName>
    </recommendedName>
</protein>
<organism evidence="1 2">
    <name type="scientific">Leuconostoc fallax</name>
    <dbReference type="NCBI Taxonomy" id="1251"/>
    <lineage>
        <taxon>Bacteria</taxon>
        <taxon>Bacillati</taxon>
        <taxon>Bacillota</taxon>
        <taxon>Bacilli</taxon>
        <taxon>Lactobacillales</taxon>
        <taxon>Lactobacillaceae</taxon>
        <taxon>Leuconostoc</taxon>
    </lineage>
</organism>
<accession>A0A4R5NB92</accession>
<dbReference type="Proteomes" id="UP000295681">
    <property type="component" value="Unassembled WGS sequence"/>
</dbReference>
<dbReference type="AlphaFoldDB" id="A0A4R5NB92"/>
<name>A0A4R5NB92_9LACO</name>
<dbReference type="Pfam" id="PF02620">
    <property type="entry name" value="YceD"/>
    <property type="match status" value="1"/>
</dbReference>